<dbReference type="Proteomes" id="UP000245216">
    <property type="component" value="Unassembled WGS sequence"/>
</dbReference>
<protein>
    <submittedName>
        <fullName evidence="2">Uncharacterized protein</fullName>
    </submittedName>
</protein>
<keyword evidence="1" id="KW-0812">Transmembrane</keyword>
<dbReference type="GeneID" id="29371261"/>
<reference evidence="2 3" key="2">
    <citation type="submission" date="2018-05" db="EMBL/GenBank/DDBJ databases">
        <authorList>
            <person name="Lanie J.A."/>
            <person name="Ng W.-L."/>
            <person name="Kazmierczak K.M."/>
            <person name="Andrzejewski T.M."/>
            <person name="Davidsen T.M."/>
            <person name="Wayne K.J."/>
            <person name="Tettelin H."/>
            <person name="Glass J.I."/>
            <person name="Rusch D."/>
            <person name="Podicherti R."/>
            <person name="Tsui H.-C.T."/>
            <person name="Winkler M.E."/>
        </authorList>
    </citation>
    <scope>NUCLEOTIDE SEQUENCE [LARGE SCALE GENOMIC DNA]</scope>
    <source>
        <strain evidence="2 3">YBY</strain>
    </source>
</reference>
<gene>
    <name evidence="2" type="ORF">DF183_05800</name>
</gene>
<organism evidence="2 3">
    <name type="scientific">Alcaligenes faecalis</name>
    <dbReference type="NCBI Taxonomy" id="511"/>
    <lineage>
        <taxon>Bacteria</taxon>
        <taxon>Pseudomonadati</taxon>
        <taxon>Pseudomonadota</taxon>
        <taxon>Betaproteobacteria</taxon>
        <taxon>Burkholderiales</taxon>
        <taxon>Alcaligenaceae</taxon>
        <taxon>Alcaligenes</taxon>
    </lineage>
</organism>
<name>A0A2U2BQE5_ALCFA</name>
<evidence type="ECO:0000313" key="2">
    <source>
        <dbReference type="EMBL" id="PWE16233.1"/>
    </source>
</evidence>
<keyword evidence="1" id="KW-1133">Transmembrane helix</keyword>
<feature type="transmembrane region" description="Helical" evidence="1">
    <location>
        <begin position="102"/>
        <end position="120"/>
    </location>
</feature>
<sequence>MDSVNVELIKRLRPLARKKAEEFSDALSEGLAQDRNIHQLSLDLQDEVQAYLLSLPEEDRETFEALYIEELNAQTAMANQSATEKLAQAEAIEAEGAKSQQVMSGIIVLIAILVLVFFLAR</sequence>
<dbReference type="EMBL" id="QEXO01000001">
    <property type="protein sequence ID" value="PWE16233.1"/>
    <property type="molecule type" value="Genomic_DNA"/>
</dbReference>
<accession>A0A2U2BQE5</accession>
<evidence type="ECO:0000313" key="3">
    <source>
        <dbReference type="Proteomes" id="UP000245216"/>
    </source>
</evidence>
<proteinExistence type="predicted"/>
<comment type="caution">
    <text evidence="2">The sequence shown here is derived from an EMBL/GenBank/DDBJ whole genome shotgun (WGS) entry which is preliminary data.</text>
</comment>
<dbReference type="RefSeq" id="WP_045931403.1">
    <property type="nucleotide sequence ID" value="NZ_CP013119.1"/>
</dbReference>
<evidence type="ECO:0000256" key="1">
    <source>
        <dbReference type="SAM" id="Phobius"/>
    </source>
</evidence>
<keyword evidence="1" id="KW-0472">Membrane</keyword>
<dbReference type="KEGG" id="afa:UZ73_18250"/>
<reference evidence="2 3" key="1">
    <citation type="submission" date="2018-05" db="EMBL/GenBank/DDBJ databases">
        <title>Genome Sequence of an Efficient Indole-Degrading Bacterium, Alcaligenes sp.YBY.</title>
        <authorList>
            <person name="Yang B."/>
        </authorList>
    </citation>
    <scope>NUCLEOTIDE SEQUENCE [LARGE SCALE GENOMIC DNA]</scope>
    <source>
        <strain evidence="2 3">YBY</strain>
    </source>
</reference>
<dbReference type="AlphaFoldDB" id="A0A2U2BQE5"/>